<evidence type="ECO:0000256" key="2">
    <source>
        <dbReference type="ARBA" id="ARBA00022729"/>
    </source>
</evidence>
<dbReference type="InterPro" id="IPR005632">
    <property type="entry name" value="Chaperone_Skp"/>
</dbReference>
<proteinExistence type="inferred from homology"/>
<dbReference type="STRING" id="1379270.GEMMAAP_17050"/>
<keyword evidence="2 3" id="KW-0732">Signal</keyword>
<accession>A0A143BND2</accession>
<reference evidence="4 5" key="1">
    <citation type="journal article" date="2014" name="Proc. Natl. Acad. Sci. U.S.A.">
        <title>Functional type 2 photosynthetic reaction centers found in the rare bacterial phylum Gemmatimonadetes.</title>
        <authorList>
            <person name="Zeng Y."/>
            <person name="Feng F."/>
            <person name="Medova H."/>
            <person name="Dean J."/>
            <person name="Koblizek M."/>
        </authorList>
    </citation>
    <scope>NUCLEOTIDE SEQUENCE [LARGE SCALE GENOMIC DNA]</scope>
    <source>
        <strain evidence="4 5">AP64</strain>
    </source>
</reference>
<dbReference type="GO" id="GO:0051082">
    <property type="term" value="F:unfolded protein binding"/>
    <property type="evidence" value="ECO:0007669"/>
    <property type="project" value="InterPro"/>
</dbReference>
<dbReference type="InterPro" id="IPR024930">
    <property type="entry name" value="Skp_dom_sf"/>
</dbReference>
<name>A0A143BND2_9BACT</name>
<feature type="chain" id="PRO_5007506861" description="Outer membrane chaperone Skp" evidence="3">
    <location>
        <begin position="25"/>
        <end position="195"/>
    </location>
</feature>
<evidence type="ECO:0000256" key="1">
    <source>
        <dbReference type="ARBA" id="ARBA00009091"/>
    </source>
</evidence>
<dbReference type="Gene3D" id="3.30.910.20">
    <property type="entry name" value="Skp domain"/>
    <property type="match status" value="1"/>
</dbReference>
<dbReference type="SMART" id="SM00935">
    <property type="entry name" value="OmpH"/>
    <property type="match status" value="1"/>
</dbReference>
<dbReference type="PANTHER" id="PTHR35089">
    <property type="entry name" value="CHAPERONE PROTEIN SKP"/>
    <property type="match status" value="1"/>
</dbReference>
<evidence type="ECO:0000256" key="3">
    <source>
        <dbReference type="SAM" id="SignalP"/>
    </source>
</evidence>
<dbReference type="RefSeq" id="WP_026848234.1">
    <property type="nucleotide sequence ID" value="NZ_CP011454.1"/>
</dbReference>
<dbReference type="AlphaFoldDB" id="A0A143BND2"/>
<reference evidence="4 5" key="2">
    <citation type="journal article" date="2016" name="Environ. Microbiol. Rep.">
        <title>Metagenomic evidence for the presence of phototrophic Gemmatimonadetes bacteria in diverse environments.</title>
        <authorList>
            <person name="Zeng Y."/>
            <person name="Baumbach J."/>
            <person name="Barbosa E.G."/>
            <person name="Azevedo V."/>
            <person name="Zhang C."/>
            <person name="Koblizek M."/>
        </authorList>
    </citation>
    <scope>NUCLEOTIDE SEQUENCE [LARGE SCALE GENOMIC DNA]</scope>
    <source>
        <strain evidence="4 5">AP64</strain>
    </source>
</reference>
<dbReference type="Pfam" id="PF03938">
    <property type="entry name" value="OmpH"/>
    <property type="match status" value="1"/>
</dbReference>
<dbReference type="SUPFAM" id="SSF111384">
    <property type="entry name" value="OmpH-like"/>
    <property type="match status" value="1"/>
</dbReference>
<dbReference type="Proteomes" id="UP000076404">
    <property type="component" value="Chromosome"/>
</dbReference>
<dbReference type="GO" id="GO:0005829">
    <property type="term" value="C:cytosol"/>
    <property type="evidence" value="ECO:0007669"/>
    <property type="project" value="TreeGrafter"/>
</dbReference>
<gene>
    <name evidence="4" type="ORF">GEMMAAP_17050</name>
</gene>
<sequence length="195" mass="21721">MTLVRNILAALLLAGVTLASTANAQRPSTTNGSARPDARGTRVAVFNSRVVFDSMPERSRAESELALAQAQARVTLESAKDSLRAAVDDLARFEQTMSTREREAMTLHLRARELLVEETVARLDQEVQRTFTGLRQPMIDRLRHAMRVVRDREGYDLLLDIADDSPLRDAAPAIDLTAAILRELRRPVGDAPRHR</sequence>
<evidence type="ECO:0008006" key="6">
    <source>
        <dbReference type="Google" id="ProtNLM"/>
    </source>
</evidence>
<dbReference type="EMBL" id="CP011454">
    <property type="protein sequence ID" value="AMW06032.1"/>
    <property type="molecule type" value="Genomic_DNA"/>
</dbReference>
<protein>
    <recommendedName>
        <fullName evidence="6">Outer membrane chaperone Skp</fullName>
    </recommendedName>
</protein>
<evidence type="ECO:0000313" key="5">
    <source>
        <dbReference type="Proteomes" id="UP000076404"/>
    </source>
</evidence>
<comment type="similarity">
    <text evidence="1">Belongs to the Skp family.</text>
</comment>
<organism evidence="4 5">
    <name type="scientific">Gemmatimonas phototrophica</name>
    <dbReference type="NCBI Taxonomy" id="1379270"/>
    <lineage>
        <taxon>Bacteria</taxon>
        <taxon>Pseudomonadati</taxon>
        <taxon>Gemmatimonadota</taxon>
        <taxon>Gemmatimonadia</taxon>
        <taxon>Gemmatimonadales</taxon>
        <taxon>Gemmatimonadaceae</taxon>
        <taxon>Gemmatimonas</taxon>
    </lineage>
</organism>
<dbReference type="PANTHER" id="PTHR35089:SF1">
    <property type="entry name" value="CHAPERONE PROTEIN SKP"/>
    <property type="match status" value="1"/>
</dbReference>
<dbReference type="GO" id="GO:0050821">
    <property type="term" value="P:protein stabilization"/>
    <property type="evidence" value="ECO:0007669"/>
    <property type="project" value="TreeGrafter"/>
</dbReference>
<keyword evidence="5" id="KW-1185">Reference proteome</keyword>
<feature type="signal peptide" evidence="3">
    <location>
        <begin position="1"/>
        <end position="24"/>
    </location>
</feature>
<dbReference type="KEGG" id="gph:GEMMAAP_17050"/>
<evidence type="ECO:0000313" key="4">
    <source>
        <dbReference type="EMBL" id="AMW06032.1"/>
    </source>
</evidence>